<proteinExistence type="predicted"/>
<keyword evidence="2" id="KW-1185">Reference proteome</keyword>
<protein>
    <submittedName>
        <fullName evidence="1">Uncharacterized protein</fullName>
    </submittedName>
</protein>
<gene>
    <name evidence="1" type="ORF">L6452_21916</name>
</gene>
<evidence type="ECO:0000313" key="1">
    <source>
        <dbReference type="EMBL" id="KAI3714953.1"/>
    </source>
</evidence>
<dbReference type="EMBL" id="CM042053">
    <property type="protein sequence ID" value="KAI3714953.1"/>
    <property type="molecule type" value="Genomic_DNA"/>
</dbReference>
<reference evidence="2" key="1">
    <citation type="journal article" date="2022" name="Mol. Ecol. Resour.">
        <title>The genomes of chicory, endive, great burdock and yacon provide insights into Asteraceae palaeo-polyploidization history and plant inulin production.</title>
        <authorList>
            <person name="Fan W."/>
            <person name="Wang S."/>
            <person name="Wang H."/>
            <person name="Wang A."/>
            <person name="Jiang F."/>
            <person name="Liu H."/>
            <person name="Zhao H."/>
            <person name="Xu D."/>
            <person name="Zhang Y."/>
        </authorList>
    </citation>
    <scope>NUCLEOTIDE SEQUENCE [LARGE SCALE GENOMIC DNA]</scope>
    <source>
        <strain evidence="2">cv. Niubang</strain>
    </source>
</reference>
<evidence type="ECO:0000313" key="2">
    <source>
        <dbReference type="Proteomes" id="UP001055879"/>
    </source>
</evidence>
<organism evidence="1 2">
    <name type="scientific">Arctium lappa</name>
    <name type="common">Greater burdock</name>
    <name type="synonym">Lappa major</name>
    <dbReference type="NCBI Taxonomy" id="4217"/>
    <lineage>
        <taxon>Eukaryota</taxon>
        <taxon>Viridiplantae</taxon>
        <taxon>Streptophyta</taxon>
        <taxon>Embryophyta</taxon>
        <taxon>Tracheophyta</taxon>
        <taxon>Spermatophyta</taxon>
        <taxon>Magnoliopsida</taxon>
        <taxon>eudicotyledons</taxon>
        <taxon>Gunneridae</taxon>
        <taxon>Pentapetalae</taxon>
        <taxon>asterids</taxon>
        <taxon>campanulids</taxon>
        <taxon>Asterales</taxon>
        <taxon>Asteraceae</taxon>
        <taxon>Carduoideae</taxon>
        <taxon>Cardueae</taxon>
        <taxon>Arctiinae</taxon>
        <taxon>Arctium</taxon>
    </lineage>
</organism>
<reference evidence="1 2" key="2">
    <citation type="journal article" date="2022" name="Mol. Ecol. Resour.">
        <title>The genomes of chicory, endive, great burdock and yacon provide insights into Asteraceae paleo-polyploidization history and plant inulin production.</title>
        <authorList>
            <person name="Fan W."/>
            <person name="Wang S."/>
            <person name="Wang H."/>
            <person name="Wang A."/>
            <person name="Jiang F."/>
            <person name="Liu H."/>
            <person name="Zhao H."/>
            <person name="Xu D."/>
            <person name="Zhang Y."/>
        </authorList>
    </citation>
    <scope>NUCLEOTIDE SEQUENCE [LARGE SCALE GENOMIC DNA]</scope>
    <source>
        <strain evidence="2">cv. Niubang</strain>
    </source>
</reference>
<name>A0ACB9AZ33_ARCLA</name>
<comment type="caution">
    <text evidence="1">The sequence shown here is derived from an EMBL/GenBank/DDBJ whole genome shotgun (WGS) entry which is preliminary data.</text>
</comment>
<accession>A0ACB9AZ33</accession>
<dbReference type="Proteomes" id="UP001055879">
    <property type="component" value="Linkage Group LG07"/>
</dbReference>
<sequence length="149" mass="17452">MAKLQGDFSQRVEFERKMKERHDLNIQQPFPDSEEGTPTKEKIEVKKKETLAQKIEAIKRMKSIAPKKKAKRPRTEEDETEQKQAEHVQTQEQSQEQSSQQPSEQSRQSDEQFDLYMTVTDKEPLKADPITVKAPEIIHWDTLMDKGKE</sequence>